<dbReference type="Pfam" id="PF14559">
    <property type="entry name" value="TPR_19"/>
    <property type="match status" value="1"/>
</dbReference>
<evidence type="ECO:0000313" key="1">
    <source>
        <dbReference type="EMBL" id="KAK1371627.1"/>
    </source>
</evidence>
<dbReference type="InterPro" id="IPR011990">
    <property type="entry name" value="TPR-like_helical_dom_sf"/>
</dbReference>
<dbReference type="SMART" id="SM00028">
    <property type="entry name" value="TPR"/>
    <property type="match status" value="4"/>
</dbReference>
<proteinExistence type="predicted"/>
<keyword evidence="2" id="KW-1185">Reference proteome</keyword>
<gene>
    <name evidence="1" type="ORF">POM88_037719</name>
</gene>
<dbReference type="Proteomes" id="UP001237642">
    <property type="component" value="Unassembled WGS sequence"/>
</dbReference>
<accession>A0AAD8MG40</accession>
<dbReference type="SUPFAM" id="SSF48452">
    <property type="entry name" value="TPR-like"/>
    <property type="match status" value="1"/>
</dbReference>
<dbReference type="PANTHER" id="PTHR36350:SF3">
    <property type="entry name" value="TRANSMEMBRANE PROTEIN"/>
    <property type="match status" value="1"/>
</dbReference>
<dbReference type="AlphaFoldDB" id="A0AAD8MG40"/>
<dbReference type="EMBL" id="JAUIZM010000008">
    <property type="protein sequence ID" value="KAK1371627.1"/>
    <property type="molecule type" value="Genomic_DNA"/>
</dbReference>
<comment type="caution">
    <text evidence="1">The sequence shown here is derived from an EMBL/GenBank/DDBJ whole genome shotgun (WGS) entry which is preliminary data.</text>
</comment>
<dbReference type="PANTHER" id="PTHR36350">
    <property type="entry name" value="TRANSMEMBRANE PROTEIN"/>
    <property type="match status" value="1"/>
</dbReference>
<dbReference type="Gene3D" id="1.25.40.10">
    <property type="entry name" value="Tetratricopeptide repeat domain"/>
    <property type="match status" value="1"/>
</dbReference>
<reference evidence="1" key="1">
    <citation type="submission" date="2023-02" db="EMBL/GenBank/DDBJ databases">
        <title>Genome of toxic invasive species Heracleum sosnowskyi carries increased number of genes despite the absence of recent whole-genome duplications.</title>
        <authorList>
            <person name="Schelkunov M."/>
            <person name="Shtratnikova V."/>
            <person name="Makarenko M."/>
            <person name="Klepikova A."/>
            <person name="Omelchenko D."/>
            <person name="Novikova G."/>
            <person name="Obukhova E."/>
            <person name="Bogdanov V."/>
            <person name="Penin A."/>
            <person name="Logacheva M."/>
        </authorList>
    </citation>
    <scope>NUCLEOTIDE SEQUENCE</scope>
    <source>
        <strain evidence="1">Hsosn_3</strain>
        <tissue evidence="1">Leaf</tissue>
    </source>
</reference>
<protein>
    <submittedName>
        <fullName evidence="1">Protein SLOW GREEN 1, chloroplastic</fullName>
    </submittedName>
</protein>
<reference evidence="1" key="2">
    <citation type="submission" date="2023-05" db="EMBL/GenBank/DDBJ databases">
        <authorList>
            <person name="Schelkunov M.I."/>
        </authorList>
    </citation>
    <scope>NUCLEOTIDE SEQUENCE</scope>
    <source>
        <strain evidence="1">Hsosn_3</strain>
        <tissue evidence="1">Leaf</tissue>
    </source>
</reference>
<sequence length="346" mass="39660">MGFTLSNNFSLYTPTHLQKITSLNPHTLKHPSIFLTSKLKPTKSFNLSHKISIKNPISSPISCSFSVKNEILKSFSEKIGFLLVGSFLFLGFLGAKPVLAQQVSYSDSTEQNEVTQVSEDEDEEMYLKVLEKDPRNVGALKVMVSGKMKKGNPKEAVKYVERLIRVEPNEVEWRLLQALCYEMSGELSKAKKLFKEILKTRPLLLRALHGLAMVMHKNLEGPAVFEMLDKALKTARRRKRVIEERNIRILIAQMHVVKGELEEGMEIYKDLIVENPTDFRPYLCQGIVYSLLDKKKEAEEQFEIYRSLVPEEFPQRGFLDDVVVAAKTESRQQLEKEFGAEYTQKK</sequence>
<evidence type="ECO:0000313" key="2">
    <source>
        <dbReference type="Proteomes" id="UP001237642"/>
    </source>
</evidence>
<name>A0AAD8MG40_9APIA</name>
<organism evidence="1 2">
    <name type="scientific">Heracleum sosnowskyi</name>
    <dbReference type="NCBI Taxonomy" id="360622"/>
    <lineage>
        <taxon>Eukaryota</taxon>
        <taxon>Viridiplantae</taxon>
        <taxon>Streptophyta</taxon>
        <taxon>Embryophyta</taxon>
        <taxon>Tracheophyta</taxon>
        <taxon>Spermatophyta</taxon>
        <taxon>Magnoliopsida</taxon>
        <taxon>eudicotyledons</taxon>
        <taxon>Gunneridae</taxon>
        <taxon>Pentapetalae</taxon>
        <taxon>asterids</taxon>
        <taxon>campanulids</taxon>
        <taxon>Apiales</taxon>
        <taxon>Apiaceae</taxon>
        <taxon>Apioideae</taxon>
        <taxon>apioid superclade</taxon>
        <taxon>Tordylieae</taxon>
        <taxon>Tordyliinae</taxon>
        <taxon>Heracleum</taxon>
    </lineage>
</organism>
<dbReference type="InterPro" id="IPR019734">
    <property type="entry name" value="TPR_rpt"/>
</dbReference>